<feature type="chain" id="PRO_5020540924" description="DUF2059 domain-containing protein" evidence="1">
    <location>
        <begin position="20"/>
        <end position="135"/>
    </location>
</feature>
<organism evidence="3 4">
    <name type="scientific">Flavobacterium dankookense</name>
    <dbReference type="NCBI Taxonomy" id="706186"/>
    <lineage>
        <taxon>Bacteria</taxon>
        <taxon>Pseudomonadati</taxon>
        <taxon>Bacteroidota</taxon>
        <taxon>Flavobacteriia</taxon>
        <taxon>Flavobacteriales</taxon>
        <taxon>Flavobacteriaceae</taxon>
        <taxon>Flavobacterium</taxon>
    </lineage>
</organism>
<feature type="signal peptide" evidence="1">
    <location>
        <begin position="1"/>
        <end position="19"/>
    </location>
</feature>
<proteinExistence type="predicted"/>
<evidence type="ECO:0000313" key="4">
    <source>
        <dbReference type="Proteomes" id="UP000295260"/>
    </source>
</evidence>
<dbReference type="EMBL" id="SNXR01000014">
    <property type="protein sequence ID" value="TDP58571.1"/>
    <property type="molecule type" value="Genomic_DNA"/>
</dbReference>
<protein>
    <recommendedName>
        <fullName evidence="2">DUF2059 domain-containing protein</fullName>
    </recommendedName>
</protein>
<feature type="domain" description="DUF2059" evidence="2">
    <location>
        <begin position="72"/>
        <end position="126"/>
    </location>
</feature>
<sequence>MKKILIAVAFAFVSQVGFAQDDAFKKEVLKVIELSGSANQMKSAKDQILQMVPKDKQAAFILEFDATLPALYDKLATIYMEEYTKEDIKAMLAFYESPVGKKINEKAGVMLEKSQAAGQEWGQGLQGMMMKYVQQ</sequence>
<accession>A0A4R6Q8I9</accession>
<evidence type="ECO:0000259" key="2">
    <source>
        <dbReference type="Pfam" id="PF09832"/>
    </source>
</evidence>
<keyword evidence="1" id="KW-0732">Signal</keyword>
<dbReference type="InterPro" id="IPR018637">
    <property type="entry name" value="DUF2059"/>
</dbReference>
<reference evidence="3 4" key="1">
    <citation type="submission" date="2019-03" db="EMBL/GenBank/DDBJ databases">
        <title>Genomic Encyclopedia of Archaeal and Bacterial Type Strains, Phase II (KMG-II): from individual species to whole genera.</title>
        <authorList>
            <person name="Goeker M."/>
        </authorList>
    </citation>
    <scope>NUCLEOTIDE SEQUENCE [LARGE SCALE GENOMIC DNA]</scope>
    <source>
        <strain evidence="3 4">DSM 25687</strain>
    </source>
</reference>
<dbReference type="Pfam" id="PF09832">
    <property type="entry name" value="DUF2059"/>
    <property type="match status" value="1"/>
</dbReference>
<dbReference type="AlphaFoldDB" id="A0A4R6Q8I9"/>
<dbReference type="Proteomes" id="UP000295260">
    <property type="component" value="Unassembled WGS sequence"/>
</dbReference>
<dbReference type="RefSeq" id="WP_133533078.1">
    <property type="nucleotide sequence ID" value="NZ_SNXR01000014.1"/>
</dbReference>
<comment type="caution">
    <text evidence="3">The sequence shown here is derived from an EMBL/GenBank/DDBJ whole genome shotgun (WGS) entry which is preliminary data.</text>
</comment>
<name>A0A4R6Q8I9_9FLAO</name>
<evidence type="ECO:0000313" key="3">
    <source>
        <dbReference type="EMBL" id="TDP58571.1"/>
    </source>
</evidence>
<dbReference type="OrthoDB" id="1143459at2"/>
<keyword evidence="4" id="KW-1185">Reference proteome</keyword>
<evidence type="ECO:0000256" key="1">
    <source>
        <dbReference type="SAM" id="SignalP"/>
    </source>
</evidence>
<gene>
    <name evidence="3" type="ORF">BC748_1792</name>
</gene>